<evidence type="ECO:0000313" key="6">
    <source>
        <dbReference type="Proteomes" id="UP000008743"/>
    </source>
</evidence>
<dbReference type="STRING" id="595528.A0A0D2X4J1"/>
<dbReference type="CDD" id="cd23159">
    <property type="entry name" value="Prefoldin_URI1"/>
    <property type="match status" value="1"/>
</dbReference>
<evidence type="ECO:0000256" key="2">
    <source>
        <dbReference type="ARBA" id="ARBA00023242"/>
    </source>
</evidence>
<organism evidence="5 6">
    <name type="scientific">Capsaspora owczarzaki (strain ATCC 30864)</name>
    <dbReference type="NCBI Taxonomy" id="595528"/>
    <lineage>
        <taxon>Eukaryota</taxon>
        <taxon>Filasterea</taxon>
        <taxon>Capsaspora</taxon>
    </lineage>
</organism>
<dbReference type="GO" id="GO:0005634">
    <property type="term" value="C:nucleus"/>
    <property type="evidence" value="ECO:0007669"/>
    <property type="project" value="UniProtKB-SubCell"/>
</dbReference>
<dbReference type="OrthoDB" id="21413at2759"/>
<dbReference type="NCBIfam" id="TIGR00293">
    <property type="entry name" value="prefoldin subunit alpha"/>
    <property type="match status" value="1"/>
</dbReference>
<evidence type="ECO:0000256" key="1">
    <source>
        <dbReference type="ARBA" id="ARBA00004123"/>
    </source>
</evidence>
<dbReference type="RefSeq" id="XP_004345263.1">
    <property type="nucleotide sequence ID" value="XM_004345213.2"/>
</dbReference>
<dbReference type="eggNOG" id="KOG3130">
    <property type="taxonomic scope" value="Eukaryota"/>
</dbReference>
<dbReference type="SUPFAM" id="SSF46579">
    <property type="entry name" value="Prefoldin"/>
    <property type="match status" value="1"/>
</dbReference>
<dbReference type="EMBL" id="KE346370">
    <property type="protein sequence ID" value="KJE96149.1"/>
    <property type="molecule type" value="Genomic_DNA"/>
</dbReference>
<dbReference type="Proteomes" id="UP000008743">
    <property type="component" value="Unassembled WGS sequence"/>
</dbReference>
<keyword evidence="2" id="KW-0539">Nucleus</keyword>
<dbReference type="PhylomeDB" id="A0A0D2X4J1"/>
<dbReference type="PANTHER" id="PTHR15111">
    <property type="entry name" value="RNA POLYMERASE II SUBUNIT 5-MEDIATING PROTEIN NNX3"/>
    <property type="match status" value="1"/>
</dbReference>
<proteinExistence type="inferred from homology"/>
<evidence type="ECO:0000313" key="5">
    <source>
        <dbReference type="EMBL" id="KJE96149.1"/>
    </source>
</evidence>
<evidence type="ECO:0000256" key="3">
    <source>
        <dbReference type="ARBA" id="ARBA00038295"/>
    </source>
</evidence>
<feature type="region of interest" description="Disordered" evidence="4">
    <location>
        <begin position="370"/>
        <end position="403"/>
    </location>
</feature>
<sequence length="403" mass="43024">MQREQLAYAQQSFMQATEALRHEQRQFEHFQADYRALRQTLTSLTDKTSHPAMIPLGSLAFMPGRLVHTNEIMVLLGDNWFVERSAKQAAEIVLRREQFVDQRLAALERQLKSMQTRTELTHDYLAEMDDAESGEIMHIVEPVPDTDADDQDDEAARNAARARQGSGYLVSNDEINSMVNTKDVPAPSASSASASKGKQPLQSAMKKKESSAPVVASPAASASASSSSSSSSSSTTGPASATASTSASAAGSSAASASPAKSVHFNPDIESVEITPENIRLTPASSASARRPLIMEIENGVAVPPSQPESFDEAADSEPVLFPLKTVTPRADLNTPATITERSIPQPQSLSSGAVSTRLVERPTAAAPLVGGIVERSPRAPAPQTATGEKKMSKFKAEQLARQ</sequence>
<comment type="subcellular location">
    <subcellularLocation>
        <location evidence="1">Nucleus</location>
    </subcellularLocation>
</comment>
<dbReference type="InterPro" id="IPR052255">
    <property type="entry name" value="RNA_pol_II_subunit5-mediator"/>
</dbReference>
<protein>
    <submittedName>
        <fullName evidence="5">Uncharacterized protein</fullName>
    </submittedName>
</protein>
<name>A0A0D2X4J1_CAPO3</name>
<dbReference type="GO" id="GO:0019212">
    <property type="term" value="F:phosphatase inhibitor activity"/>
    <property type="evidence" value="ECO:0007669"/>
    <property type="project" value="TreeGrafter"/>
</dbReference>
<keyword evidence="6" id="KW-1185">Reference proteome</keyword>
<comment type="similarity">
    <text evidence="3">Belongs to the RNA polymerase II subunit 5-mediating protein family.</text>
</comment>
<feature type="compositionally biased region" description="Low complexity" evidence="4">
    <location>
        <begin position="185"/>
        <end position="195"/>
    </location>
</feature>
<feature type="compositionally biased region" description="Acidic residues" evidence="4">
    <location>
        <begin position="144"/>
        <end position="153"/>
    </location>
</feature>
<dbReference type="InterPro" id="IPR009053">
    <property type="entry name" value="Prefoldin"/>
</dbReference>
<dbReference type="GO" id="GO:0003682">
    <property type="term" value="F:chromatin binding"/>
    <property type="evidence" value="ECO:0007669"/>
    <property type="project" value="TreeGrafter"/>
</dbReference>
<dbReference type="GO" id="GO:0003714">
    <property type="term" value="F:transcription corepressor activity"/>
    <property type="evidence" value="ECO:0007669"/>
    <property type="project" value="TreeGrafter"/>
</dbReference>
<evidence type="ECO:0000256" key="4">
    <source>
        <dbReference type="SAM" id="MobiDB-lite"/>
    </source>
</evidence>
<feature type="region of interest" description="Disordered" evidence="4">
    <location>
        <begin position="143"/>
        <end position="244"/>
    </location>
</feature>
<dbReference type="OMA" id="IMHIVEP"/>
<feature type="compositionally biased region" description="Low complexity" evidence="4">
    <location>
        <begin position="211"/>
        <end position="244"/>
    </location>
</feature>
<dbReference type="InterPro" id="IPR004127">
    <property type="entry name" value="Prefoldin_subunit_alpha"/>
</dbReference>
<dbReference type="PANTHER" id="PTHR15111:SF0">
    <property type="entry name" value="UNCONVENTIONAL PREFOLDIN RPB5 INTERACTOR 1"/>
    <property type="match status" value="1"/>
</dbReference>
<reference evidence="6" key="1">
    <citation type="submission" date="2011-02" db="EMBL/GenBank/DDBJ databases">
        <title>The Genome Sequence of Capsaspora owczarzaki ATCC 30864.</title>
        <authorList>
            <person name="Russ C."/>
            <person name="Cuomo C."/>
            <person name="Burger G."/>
            <person name="Gray M.W."/>
            <person name="Holland P.W.H."/>
            <person name="King N."/>
            <person name="Lang F.B.F."/>
            <person name="Roger A.J."/>
            <person name="Ruiz-Trillo I."/>
            <person name="Young S.K."/>
            <person name="Zeng Q."/>
            <person name="Gargeya S."/>
            <person name="Alvarado L."/>
            <person name="Berlin A."/>
            <person name="Chapman S.B."/>
            <person name="Chen Z."/>
            <person name="Freedman E."/>
            <person name="Gellesch M."/>
            <person name="Goldberg J."/>
            <person name="Griggs A."/>
            <person name="Gujja S."/>
            <person name="Heilman E."/>
            <person name="Heiman D."/>
            <person name="Howarth C."/>
            <person name="Mehta T."/>
            <person name="Neiman D."/>
            <person name="Pearson M."/>
            <person name="Roberts A."/>
            <person name="Saif S."/>
            <person name="Shea T."/>
            <person name="Shenoy N."/>
            <person name="Sisk P."/>
            <person name="Stolte C."/>
            <person name="Sykes S."/>
            <person name="White J."/>
            <person name="Yandava C."/>
            <person name="Haas B."/>
            <person name="Nusbaum C."/>
            <person name="Birren B."/>
        </authorList>
    </citation>
    <scope>NUCLEOTIDE SEQUENCE</scope>
    <source>
        <strain evidence="6">ATCC 30864</strain>
    </source>
</reference>
<feature type="compositionally biased region" description="Basic and acidic residues" evidence="4">
    <location>
        <begin position="388"/>
        <end position="403"/>
    </location>
</feature>
<dbReference type="AlphaFoldDB" id="A0A0D2X4J1"/>
<dbReference type="InParanoid" id="A0A0D2X4J1"/>
<dbReference type="GO" id="GO:0000122">
    <property type="term" value="P:negative regulation of transcription by RNA polymerase II"/>
    <property type="evidence" value="ECO:0007669"/>
    <property type="project" value="TreeGrafter"/>
</dbReference>
<dbReference type="Pfam" id="PF02996">
    <property type="entry name" value="Prefoldin"/>
    <property type="match status" value="1"/>
</dbReference>
<accession>A0A0D2X4J1</accession>
<gene>
    <name evidence="5" type="ORF">CAOG_006514</name>
</gene>
<dbReference type="Gene3D" id="1.10.287.370">
    <property type="match status" value="1"/>
</dbReference>